<accession>A0A4Y7QG94</accession>
<keyword evidence="5" id="KW-1185">Reference proteome</keyword>
<dbReference type="Proteomes" id="UP000294933">
    <property type="component" value="Unassembled WGS sequence"/>
</dbReference>
<keyword evidence="2" id="KW-0539">Nucleus</keyword>
<organism evidence="4 5">
    <name type="scientific">Rickenella mellea</name>
    <dbReference type="NCBI Taxonomy" id="50990"/>
    <lineage>
        <taxon>Eukaryota</taxon>
        <taxon>Fungi</taxon>
        <taxon>Dikarya</taxon>
        <taxon>Basidiomycota</taxon>
        <taxon>Agaricomycotina</taxon>
        <taxon>Agaricomycetes</taxon>
        <taxon>Hymenochaetales</taxon>
        <taxon>Rickenellaceae</taxon>
        <taxon>Rickenella</taxon>
    </lineage>
</organism>
<proteinExistence type="predicted"/>
<dbReference type="EMBL" id="ML170161">
    <property type="protein sequence ID" value="TDL26366.1"/>
    <property type="molecule type" value="Genomic_DNA"/>
</dbReference>
<evidence type="ECO:0000313" key="4">
    <source>
        <dbReference type="EMBL" id="TDL26366.1"/>
    </source>
</evidence>
<reference evidence="4 5" key="1">
    <citation type="submission" date="2018-06" db="EMBL/GenBank/DDBJ databases">
        <title>A transcriptomic atlas of mushroom development highlights an independent origin of complex multicellularity.</title>
        <authorList>
            <consortium name="DOE Joint Genome Institute"/>
            <person name="Krizsan K."/>
            <person name="Almasi E."/>
            <person name="Merenyi Z."/>
            <person name="Sahu N."/>
            <person name="Viragh M."/>
            <person name="Koszo T."/>
            <person name="Mondo S."/>
            <person name="Kiss B."/>
            <person name="Balint B."/>
            <person name="Kues U."/>
            <person name="Barry K."/>
            <person name="Hegedus J.C."/>
            <person name="Henrissat B."/>
            <person name="Johnson J."/>
            <person name="Lipzen A."/>
            <person name="Ohm R."/>
            <person name="Nagy I."/>
            <person name="Pangilinan J."/>
            <person name="Yan J."/>
            <person name="Xiong Y."/>
            <person name="Grigoriev I.V."/>
            <person name="Hibbett D.S."/>
            <person name="Nagy L.G."/>
        </authorList>
    </citation>
    <scope>NUCLEOTIDE SEQUENCE [LARGE SCALE GENOMIC DNA]</scope>
    <source>
        <strain evidence="4 5">SZMC22713</strain>
    </source>
</reference>
<sequence>MPAIRNARQKSTGQASRQGSNIVTIAGKKIKTTEVFDTFWRFAAERKAIDDRRRAGLPPPWTEDPILSSLRFCNTFRVCDRASQYLITNVIETGSQDPSELTFRVILFNIFTNIKTWELLENEIGELTWAAYDQSTYANVLRSAKDDGVSLYTGSYQKPAPKLGHKEAFMNHLEFLEVLMNNGLQKQLAKCKYMADAFDVIAAMPGMGDFNAYQLLLDLSYTSVINFSESDFVVAGLGARSGIEKCFSSTLPLAGMLPQIIRWMFETQNEHFQRLGLTISGLGPENLPLQLCDIEHTLCEVDKYARIAHPKARGSGRPKTVAGRQYQPPVTEQPMTLHLPLAWSHPSRKIVRIKPGKHDKVTKRYVVDKIMDHRNDGGKREYRVRWAGYSAKDDTWEPASMFGKDAPLHIEEYHAALRKKGRTV</sequence>
<dbReference type="Pfam" id="PF18723">
    <property type="entry name" value="HMUDK_hel"/>
    <property type="match status" value="1"/>
</dbReference>
<evidence type="ECO:0000313" key="5">
    <source>
        <dbReference type="Proteomes" id="UP000294933"/>
    </source>
</evidence>
<dbReference type="PANTHER" id="PTHR22812">
    <property type="entry name" value="CHROMOBOX PROTEIN"/>
    <property type="match status" value="1"/>
</dbReference>
<protein>
    <submittedName>
        <fullName evidence="4">Chromo-domain-containing protein</fullName>
    </submittedName>
</protein>
<dbReference type="SUPFAM" id="SSF54160">
    <property type="entry name" value="Chromo domain-like"/>
    <property type="match status" value="1"/>
</dbReference>
<dbReference type="CDD" id="cd00024">
    <property type="entry name" value="CD_CSD"/>
    <property type="match status" value="1"/>
</dbReference>
<evidence type="ECO:0000259" key="3">
    <source>
        <dbReference type="PROSITE" id="PS50013"/>
    </source>
</evidence>
<gene>
    <name evidence="4" type="ORF">BD410DRAFT_715951</name>
</gene>
<dbReference type="InterPro" id="IPR051219">
    <property type="entry name" value="Heterochromatin_chromo-domain"/>
</dbReference>
<dbReference type="VEuPathDB" id="FungiDB:BD410DRAFT_715951"/>
<dbReference type="Gene3D" id="2.40.50.40">
    <property type="match status" value="1"/>
</dbReference>
<dbReference type="SMART" id="SM00298">
    <property type="entry name" value="CHROMO"/>
    <property type="match status" value="1"/>
</dbReference>
<dbReference type="InterPro" id="IPR023779">
    <property type="entry name" value="Chromodomain_CS"/>
</dbReference>
<dbReference type="STRING" id="50990.A0A4Y7QG94"/>
<feature type="domain" description="Chromo" evidence="3">
    <location>
        <begin position="365"/>
        <end position="414"/>
    </location>
</feature>
<dbReference type="AlphaFoldDB" id="A0A4Y7QG94"/>
<dbReference type="InterPro" id="IPR016197">
    <property type="entry name" value="Chromo-like_dom_sf"/>
</dbReference>
<dbReference type="InterPro" id="IPR023780">
    <property type="entry name" value="Chromo_domain"/>
</dbReference>
<dbReference type="PROSITE" id="PS50013">
    <property type="entry name" value="CHROMO_2"/>
    <property type="match status" value="1"/>
</dbReference>
<dbReference type="GO" id="GO:0005634">
    <property type="term" value="C:nucleus"/>
    <property type="evidence" value="ECO:0007669"/>
    <property type="project" value="UniProtKB-SubCell"/>
</dbReference>
<name>A0A4Y7QG94_9AGAM</name>
<dbReference type="OrthoDB" id="433924at2759"/>
<dbReference type="InterPro" id="IPR040684">
    <property type="entry name" value="HMUDK_hel"/>
</dbReference>
<dbReference type="PROSITE" id="PS00598">
    <property type="entry name" value="CHROMO_1"/>
    <property type="match status" value="1"/>
</dbReference>
<dbReference type="InterPro" id="IPR000953">
    <property type="entry name" value="Chromo/chromo_shadow_dom"/>
</dbReference>
<dbReference type="Pfam" id="PF00385">
    <property type="entry name" value="Chromo"/>
    <property type="match status" value="1"/>
</dbReference>
<evidence type="ECO:0000256" key="2">
    <source>
        <dbReference type="ARBA" id="ARBA00023242"/>
    </source>
</evidence>
<evidence type="ECO:0000256" key="1">
    <source>
        <dbReference type="ARBA" id="ARBA00004123"/>
    </source>
</evidence>
<dbReference type="GO" id="GO:0006338">
    <property type="term" value="P:chromatin remodeling"/>
    <property type="evidence" value="ECO:0007669"/>
    <property type="project" value="UniProtKB-ARBA"/>
</dbReference>
<comment type="subcellular location">
    <subcellularLocation>
        <location evidence="1">Nucleus</location>
    </subcellularLocation>
</comment>